<dbReference type="RefSeq" id="WP_311693439.1">
    <property type="nucleotide sequence ID" value="NZ_JAVRHL010000004.1"/>
</dbReference>
<comment type="caution">
    <text evidence="1">The sequence shown here is derived from an EMBL/GenBank/DDBJ whole genome shotgun (WGS) entry which is preliminary data.</text>
</comment>
<dbReference type="EMBL" id="JAVRHL010000004">
    <property type="protein sequence ID" value="MDT0684185.1"/>
    <property type="molecule type" value="Genomic_DNA"/>
</dbReference>
<organism evidence="1 2">
    <name type="scientific">Tropicimonas omnivorans</name>
    <dbReference type="NCBI Taxonomy" id="3075590"/>
    <lineage>
        <taxon>Bacteria</taxon>
        <taxon>Pseudomonadati</taxon>
        <taxon>Pseudomonadota</taxon>
        <taxon>Alphaproteobacteria</taxon>
        <taxon>Rhodobacterales</taxon>
        <taxon>Roseobacteraceae</taxon>
        <taxon>Tropicimonas</taxon>
    </lineage>
</organism>
<accession>A0ABU3DKD6</accession>
<evidence type="ECO:0000313" key="2">
    <source>
        <dbReference type="Proteomes" id="UP001265259"/>
    </source>
</evidence>
<reference evidence="1 2" key="1">
    <citation type="submission" date="2023-09" db="EMBL/GenBank/DDBJ databases">
        <authorList>
            <person name="Rey-Velasco X."/>
        </authorList>
    </citation>
    <scope>NUCLEOTIDE SEQUENCE [LARGE SCALE GENOMIC DNA]</scope>
    <source>
        <strain evidence="1 2">F158</strain>
    </source>
</reference>
<sequence>MPRTVLRSVARAGEAAYRVSGGRLRGPLSLQDFATSAVEITLDMRKAERELGYAPLMS</sequence>
<protein>
    <submittedName>
        <fullName evidence="1">Uncharacterized protein</fullName>
    </submittedName>
</protein>
<name>A0ABU3DKD6_9RHOB</name>
<keyword evidence="2" id="KW-1185">Reference proteome</keyword>
<gene>
    <name evidence="1" type="ORF">RM543_15985</name>
</gene>
<proteinExistence type="predicted"/>
<dbReference type="Proteomes" id="UP001265259">
    <property type="component" value="Unassembled WGS sequence"/>
</dbReference>
<evidence type="ECO:0000313" key="1">
    <source>
        <dbReference type="EMBL" id="MDT0684185.1"/>
    </source>
</evidence>